<accession>A0A9P9JKY5</accession>
<keyword evidence="4 10" id="KW-0812">Transmembrane</keyword>
<feature type="compositionally biased region" description="Polar residues" evidence="9">
    <location>
        <begin position="1"/>
        <end position="15"/>
    </location>
</feature>
<gene>
    <name evidence="12" type="ORF">EDB81DRAFT_774144</name>
</gene>
<dbReference type="Pfam" id="PF07690">
    <property type="entry name" value="MFS_1"/>
    <property type="match status" value="1"/>
</dbReference>
<comment type="subcellular location">
    <subcellularLocation>
        <location evidence="1">Cell membrane</location>
        <topology evidence="1">Multi-pass membrane protein</topology>
    </subcellularLocation>
</comment>
<sequence>MCADSGSSPENQANGSSRSSTASRRRCCNLPLDQPIVEYHPMVNEPQGVFSDDETLGPCPSRRSVLNLLLDQARVDDAVRHHQYRGKGTPDDPYIVAWIPDDTGNPHNWPKWLRWMVTMVSAMTCFVVAFSSSAYTGTMTELMIHFEASQTLITGGVSLYVLGFALGPLVWAPLSEIYGRQIVFAVTYGAYAVFSAACTADRNVETLLVLRFFAGAFGSSPLTNAGGVISDVFEANERSIAMGVFSLAPAMGPTLGPFIGGYLGQDEGWRWVMGLMAILAGFSWILGISLVPETYSPVILKKRSQALSAETGKVFKTELQVQDENSSPSKILRTALVRPFALLFAEPIVLILSIYTAILYGTLYMLFGAYPVVFQLERGWSAGKGGLAFLGIAVGMFAAVPTVALINGWYVKKAAEVPDGKLVPELRLPGGMIGSITLPAGMFWFAWTTYRSVHWMSPVAAGIPFGFGLTLIFTAVFSYLIDAYTIYAASALAANTVLRSLFGAAFPMFTKQMYDKLGTQWASSLPGFLALACVPVPFVLWKHGGTIRKKCKYAARAAAAAEMDERVESS</sequence>
<keyword evidence="5 10" id="KW-1133">Transmembrane helix</keyword>
<name>A0A9P9JKY5_9HYPO</name>
<comment type="caution">
    <text evidence="12">The sequence shown here is derived from an EMBL/GenBank/DDBJ whole genome shotgun (WGS) entry which is preliminary data.</text>
</comment>
<keyword evidence="6 10" id="KW-0472">Membrane</keyword>
<proteinExistence type="inferred from homology"/>
<feature type="transmembrane region" description="Helical" evidence="10">
    <location>
        <begin position="271"/>
        <end position="291"/>
    </location>
</feature>
<feature type="transmembrane region" description="Helical" evidence="10">
    <location>
        <begin position="151"/>
        <end position="171"/>
    </location>
</feature>
<comment type="similarity">
    <text evidence="8">Belongs to the major facilitator superfamily. DHA1 family. Polyamines/proton antiporter (TC 2.A.1.2.16) subfamily.</text>
</comment>
<dbReference type="PANTHER" id="PTHR23502">
    <property type="entry name" value="MAJOR FACILITATOR SUPERFAMILY"/>
    <property type="match status" value="1"/>
</dbReference>
<feature type="transmembrane region" description="Helical" evidence="10">
    <location>
        <begin position="208"/>
        <end position="229"/>
    </location>
</feature>
<feature type="transmembrane region" description="Helical" evidence="10">
    <location>
        <begin position="177"/>
        <end position="196"/>
    </location>
</feature>
<dbReference type="EMBL" id="JAGMUV010000002">
    <property type="protein sequence ID" value="KAH7169956.1"/>
    <property type="molecule type" value="Genomic_DNA"/>
</dbReference>
<evidence type="ECO:0000313" key="12">
    <source>
        <dbReference type="EMBL" id="KAH7169956.1"/>
    </source>
</evidence>
<evidence type="ECO:0000259" key="11">
    <source>
        <dbReference type="PROSITE" id="PS50850"/>
    </source>
</evidence>
<evidence type="ECO:0000256" key="10">
    <source>
        <dbReference type="SAM" id="Phobius"/>
    </source>
</evidence>
<feature type="transmembrane region" description="Helical" evidence="10">
    <location>
        <begin position="459"/>
        <end position="481"/>
    </location>
</feature>
<evidence type="ECO:0000256" key="4">
    <source>
        <dbReference type="ARBA" id="ARBA00022692"/>
    </source>
</evidence>
<evidence type="ECO:0000256" key="3">
    <source>
        <dbReference type="ARBA" id="ARBA00022475"/>
    </source>
</evidence>
<evidence type="ECO:0000256" key="7">
    <source>
        <dbReference type="ARBA" id="ARBA00023180"/>
    </source>
</evidence>
<dbReference type="OrthoDB" id="446368at2759"/>
<dbReference type="FunFam" id="1.20.1250.20:FF:000011">
    <property type="entry name" value="MFS multidrug transporter, putative"/>
    <property type="match status" value="1"/>
</dbReference>
<evidence type="ECO:0000313" key="13">
    <source>
        <dbReference type="Proteomes" id="UP000738349"/>
    </source>
</evidence>
<dbReference type="PROSITE" id="PS50850">
    <property type="entry name" value="MFS"/>
    <property type="match status" value="1"/>
</dbReference>
<feature type="domain" description="Major facilitator superfamily (MFS) profile" evidence="11">
    <location>
        <begin position="117"/>
        <end position="550"/>
    </location>
</feature>
<dbReference type="InterPro" id="IPR020846">
    <property type="entry name" value="MFS_dom"/>
</dbReference>
<organism evidence="12 13">
    <name type="scientific">Dactylonectria macrodidyma</name>
    <dbReference type="NCBI Taxonomy" id="307937"/>
    <lineage>
        <taxon>Eukaryota</taxon>
        <taxon>Fungi</taxon>
        <taxon>Dikarya</taxon>
        <taxon>Ascomycota</taxon>
        <taxon>Pezizomycotina</taxon>
        <taxon>Sordariomycetes</taxon>
        <taxon>Hypocreomycetidae</taxon>
        <taxon>Hypocreales</taxon>
        <taxon>Nectriaceae</taxon>
        <taxon>Dactylonectria</taxon>
    </lineage>
</organism>
<dbReference type="InterPro" id="IPR011701">
    <property type="entry name" value="MFS"/>
</dbReference>
<evidence type="ECO:0000256" key="6">
    <source>
        <dbReference type="ARBA" id="ARBA00023136"/>
    </source>
</evidence>
<dbReference type="PANTHER" id="PTHR23502:SF186">
    <property type="entry name" value="MAJOR FACILITATOR SUPERFAMILY (MFS) PROFILE DOMAIN-CONTAINING PROTEIN"/>
    <property type="match status" value="1"/>
</dbReference>
<keyword evidence="13" id="KW-1185">Reference proteome</keyword>
<feature type="region of interest" description="Disordered" evidence="9">
    <location>
        <begin position="1"/>
        <end position="24"/>
    </location>
</feature>
<dbReference type="Proteomes" id="UP000738349">
    <property type="component" value="Unassembled WGS sequence"/>
</dbReference>
<feature type="transmembrane region" description="Helical" evidence="10">
    <location>
        <begin position="430"/>
        <end position="447"/>
    </location>
</feature>
<keyword evidence="7" id="KW-0325">Glycoprotein</keyword>
<evidence type="ECO:0000256" key="5">
    <source>
        <dbReference type="ARBA" id="ARBA00022989"/>
    </source>
</evidence>
<feature type="transmembrane region" description="Helical" evidence="10">
    <location>
        <begin position="348"/>
        <end position="374"/>
    </location>
</feature>
<feature type="transmembrane region" description="Helical" evidence="10">
    <location>
        <begin position="112"/>
        <end position="130"/>
    </location>
</feature>
<evidence type="ECO:0000256" key="1">
    <source>
        <dbReference type="ARBA" id="ARBA00004651"/>
    </source>
</evidence>
<dbReference type="GO" id="GO:0005886">
    <property type="term" value="C:plasma membrane"/>
    <property type="evidence" value="ECO:0007669"/>
    <property type="project" value="UniProtKB-SubCell"/>
</dbReference>
<keyword evidence="2" id="KW-0813">Transport</keyword>
<feature type="transmembrane region" description="Helical" evidence="10">
    <location>
        <begin position="386"/>
        <end position="410"/>
    </location>
</feature>
<reference evidence="12" key="1">
    <citation type="journal article" date="2021" name="Nat. Commun.">
        <title>Genetic determinants of endophytism in the Arabidopsis root mycobiome.</title>
        <authorList>
            <person name="Mesny F."/>
            <person name="Miyauchi S."/>
            <person name="Thiergart T."/>
            <person name="Pickel B."/>
            <person name="Atanasova L."/>
            <person name="Karlsson M."/>
            <person name="Huettel B."/>
            <person name="Barry K.W."/>
            <person name="Haridas S."/>
            <person name="Chen C."/>
            <person name="Bauer D."/>
            <person name="Andreopoulos W."/>
            <person name="Pangilinan J."/>
            <person name="LaButti K."/>
            <person name="Riley R."/>
            <person name="Lipzen A."/>
            <person name="Clum A."/>
            <person name="Drula E."/>
            <person name="Henrissat B."/>
            <person name="Kohler A."/>
            <person name="Grigoriev I.V."/>
            <person name="Martin F.M."/>
            <person name="Hacquard S."/>
        </authorList>
    </citation>
    <scope>NUCLEOTIDE SEQUENCE</scope>
    <source>
        <strain evidence="12">MPI-CAGE-AT-0147</strain>
    </source>
</reference>
<evidence type="ECO:0000256" key="8">
    <source>
        <dbReference type="ARBA" id="ARBA00038459"/>
    </source>
</evidence>
<dbReference type="GO" id="GO:0022857">
    <property type="term" value="F:transmembrane transporter activity"/>
    <property type="evidence" value="ECO:0007669"/>
    <property type="project" value="InterPro"/>
</dbReference>
<evidence type="ECO:0000256" key="9">
    <source>
        <dbReference type="SAM" id="MobiDB-lite"/>
    </source>
</evidence>
<protein>
    <submittedName>
        <fullName evidence="12">Major facilitator superfamily domain-containing protein</fullName>
    </submittedName>
</protein>
<dbReference type="InterPro" id="IPR036259">
    <property type="entry name" value="MFS_trans_sf"/>
</dbReference>
<feature type="transmembrane region" description="Helical" evidence="10">
    <location>
        <begin position="241"/>
        <end position="264"/>
    </location>
</feature>
<keyword evidence="3" id="KW-1003">Cell membrane</keyword>
<dbReference type="SUPFAM" id="SSF103473">
    <property type="entry name" value="MFS general substrate transporter"/>
    <property type="match status" value="1"/>
</dbReference>
<dbReference type="CDD" id="cd17323">
    <property type="entry name" value="MFS_Tpo1_MDR_like"/>
    <property type="match status" value="1"/>
</dbReference>
<evidence type="ECO:0000256" key="2">
    <source>
        <dbReference type="ARBA" id="ARBA00022448"/>
    </source>
</evidence>
<dbReference type="AlphaFoldDB" id="A0A9P9JKY5"/>
<feature type="transmembrane region" description="Helical" evidence="10">
    <location>
        <begin position="521"/>
        <end position="541"/>
    </location>
</feature>
<dbReference type="Gene3D" id="1.20.1250.20">
    <property type="entry name" value="MFS general substrate transporter like domains"/>
    <property type="match status" value="1"/>
</dbReference>